<evidence type="ECO:0000256" key="1">
    <source>
        <dbReference type="PROSITE-ProRule" id="PRU00339"/>
    </source>
</evidence>
<keyword evidence="1" id="KW-0802">TPR repeat</keyword>
<dbReference type="Gene3D" id="1.25.40.10">
    <property type="entry name" value="Tetratricopeptide repeat domain"/>
    <property type="match status" value="1"/>
</dbReference>
<keyword evidence="4" id="KW-1185">Reference proteome</keyword>
<organism evidence="3 4">
    <name type="scientific">Oceaniferula marina</name>
    <dbReference type="NCBI Taxonomy" id="2748318"/>
    <lineage>
        <taxon>Bacteria</taxon>
        <taxon>Pseudomonadati</taxon>
        <taxon>Verrucomicrobiota</taxon>
        <taxon>Verrucomicrobiia</taxon>
        <taxon>Verrucomicrobiales</taxon>
        <taxon>Verrucomicrobiaceae</taxon>
        <taxon>Oceaniferula</taxon>
    </lineage>
</organism>
<name>A0A851GDH7_9BACT</name>
<dbReference type="AlphaFoldDB" id="A0A851GDH7"/>
<dbReference type="PROSITE" id="PS50005">
    <property type="entry name" value="TPR"/>
    <property type="match status" value="1"/>
</dbReference>
<comment type="caution">
    <text evidence="3">The sequence shown here is derived from an EMBL/GenBank/DDBJ whole genome shotgun (WGS) entry which is preliminary data.</text>
</comment>
<protein>
    <recommendedName>
        <fullName evidence="5">Tetratricopeptide repeat protein</fullName>
    </recommendedName>
</protein>
<evidence type="ECO:0000256" key="2">
    <source>
        <dbReference type="SAM" id="SignalP"/>
    </source>
</evidence>
<gene>
    <name evidence="3" type="ORF">HW115_05190</name>
</gene>
<dbReference type="Proteomes" id="UP000557872">
    <property type="component" value="Unassembled WGS sequence"/>
</dbReference>
<accession>A0A851GDH7</accession>
<dbReference type="SUPFAM" id="SSF48452">
    <property type="entry name" value="TPR-like"/>
    <property type="match status" value="1"/>
</dbReference>
<dbReference type="EMBL" id="JACBAZ010000002">
    <property type="protein sequence ID" value="NWK54992.1"/>
    <property type="molecule type" value="Genomic_DNA"/>
</dbReference>
<keyword evidence="2" id="KW-0732">Signal</keyword>
<evidence type="ECO:0000313" key="3">
    <source>
        <dbReference type="EMBL" id="NWK54992.1"/>
    </source>
</evidence>
<sequence>MKNTKIPHDSCAKTKSRMKRTAPALTVILLAVLGASAINAQELPDLTSISKKAPDGLREKTQTKRSALFYIARPTQNGVAVEVGFFFGEKGLAVCHLRPFCRKEELKFHLADKHKTPLKAPTVVATFPKEELALIKFADKPKGATSLSISTEATPVGSWIAVLSPEVASDLVLGPILSHRTTAINYEMKNPEAPAKQFSFATGRGPRQNAALFRGAPLLNLRGEVVALYHSPLPLPIQTFRLATPTQGLSDRIAGAVKKGERLDTPLRAEDHGFDPVEFTDEWQELQIPLHKRNIDFAKADQLVRDLVEKFPNSFLVQQKQFTIENMKLRSSSANPTKFVELAKGLKHLAKDHAAAEAFYLVCLGDALFAAGKIEEATAALKKADKLYPAGGSAGTLAHMYAKKGNWEQAEYYYRRIILLTPERIAFWDDLQTVLISRGKMKEADEVSDRVFLLEDFYRSR</sequence>
<dbReference type="RefSeq" id="WP_178931537.1">
    <property type="nucleotide sequence ID" value="NZ_JACBAZ010000002.1"/>
</dbReference>
<evidence type="ECO:0000313" key="4">
    <source>
        <dbReference type="Proteomes" id="UP000557872"/>
    </source>
</evidence>
<feature type="chain" id="PRO_5032704680" description="Tetratricopeptide repeat protein" evidence="2">
    <location>
        <begin position="41"/>
        <end position="461"/>
    </location>
</feature>
<dbReference type="InterPro" id="IPR011990">
    <property type="entry name" value="TPR-like_helical_dom_sf"/>
</dbReference>
<reference evidence="3 4" key="1">
    <citation type="submission" date="2020-07" db="EMBL/GenBank/DDBJ databases">
        <title>Roseicoccus Jingziensis gen. nov., sp. nov., isolated from coastal seawater.</title>
        <authorList>
            <person name="Feng X."/>
        </authorList>
    </citation>
    <scope>NUCLEOTIDE SEQUENCE [LARGE SCALE GENOMIC DNA]</scope>
    <source>
        <strain evidence="3 4">N1E253</strain>
    </source>
</reference>
<feature type="signal peptide" evidence="2">
    <location>
        <begin position="1"/>
        <end position="40"/>
    </location>
</feature>
<dbReference type="InterPro" id="IPR019734">
    <property type="entry name" value="TPR_rpt"/>
</dbReference>
<evidence type="ECO:0008006" key="5">
    <source>
        <dbReference type="Google" id="ProtNLM"/>
    </source>
</evidence>
<proteinExistence type="predicted"/>
<feature type="repeat" description="TPR" evidence="1">
    <location>
        <begin position="391"/>
        <end position="424"/>
    </location>
</feature>